<dbReference type="SUPFAM" id="SSF52540">
    <property type="entry name" value="P-loop containing nucleoside triphosphate hydrolases"/>
    <property type="match status" value="1"/>
</dbReference>
<dbReference type="Proteomes" id="UP000193781">
    <property type="component" value="Unassembled WGS sequence"/>
</dbReference>
<dbReference type="RefSeq" id="WP_046183088.1">
    <property type="nucleotide sequence ID" value="NZ_JACKSS010000103.1"/>
</dbReference>
<comment type="caution">
    <text evidence="1">The sequence shown here is derived from an EMBL/GenBank/DDBJ whole genome shotgun (WGS) entry which is preliminary data.</text>
</comment>
<gene>
    <name evidence="1" type="ORF">AWC17_14460</name>
</gene>
<evidence type="ECO:0000313" key="1">
    <source>
        <dbReference type="EMBL" id="ORW16698.1"/>
    </source>
</evidence>
<evidence type="ECO:0000313" key="2">
    <source>
        <dbReference type="Proteomes" id="UP000193781"/>
    </source>
</evidence>
<proteinExistence type="predicted"/>
<dbReference type="AlphaFoldDB" id="A0A1X1Z008"/>
<dbReference type="Gene3D" id="3.40.50.300">
    <property type="entry name" value="P-loop containing nucleotide triphosphate hydrolases"/>
    <property type="match status" value="1"/>
</dbReference>
<accession>A0A1X1Z008</accession>
<reference evidence="1 2" key="1">
    <citation type="submission" date="2016-01" db="EMBL/GenBank/DDBJ databases">
        <title>The new phylogeny of the genus Mycobacterium.</title>
        <authorList>
            <person name="Tarcisio F."/>
            <person name="Conor M."/>
            <person name="Antonella G."/>
            <person name="Elisabetta G."/>
            <person name="Giulia F.S."/>
            <person name="Sara T."/>
            <person name="Anna F."/>
            <person name="Clotilde B."/>
            <person name="Roberto B."/>
            <person name="Veronica D.S."/>
            <person name="Fabio R."/>
            <person name="Monica P."/>
            <person name="Olivier J."/>
            <person name="Enrico T."/>
            <person name="Nicola S."/>
        </authorList>
    </citation>
    <scope>NUCLEOTIDE SEQUENCE [LARGE SCALE GENOMIC DNA]</scope>
    <source>
        <strain evidence="1 2">DSM 44803</strain>
    </source>
</reference>
<name>A0A1X1Z008_9MYCO</name>
<dbReference type="InterPro" id="IPR027417">
    <property type="entry name" value="P-loop_NTPase"/>
</dbReference>
<sequence length="305" mass="34173">MGRSGTSALTRVLSLCGATLPVGMMGADEGNQRGYWEPRESLLLNRAILERHGSAWWDPSLRVLEEGEFSAKEKASCMVDIQSYVNKLPAAPLVVIKDLQINVLADMWFEAARKAGFDIAVVIAVRHPQEVVPSMGRLAGASPELVSALWLKGNLVSERQTRGLPRVFVEYTNLLDDWRREMKRISTALGIDLVAEDEAAVDEFLSPDLRRNRDCDGPPTDRFGTDWMSVVYRAMHAAAADEPWDEAELDRVFEAYRASEHDFRTAFDNARGYSNSTLVRLLRPSVMKPILEVVAMAHRRRGSWA</sequence>
<dbReference type="EMBL" id="LQPH01000160">
    <property type="protein sequence ID" value="ORW16698.1"/>
    <property type="molecule type" value="Genomic_DNA"/>
</dbReference>
<evidence type="ECO:0008006" key="3">
    <source>
        <dbReference type="Google" id="ProtNLM"/>
    </source>
</evidence>
<protein>
    <recommendedName>
        <fullName evidence="3">Sulfotransferase family protein</fullName>
    </recommendedName>
</protein>
<keyword evidence="2" id="KW-1185">Reference proteome</keyword>
<organism evidence="1 2">
    <name type="scientific">Mycobacterium nebraskense</name>
    <dbReference type="NCBI Taxonomy" id="244292"/>
    <lineage>
        <taxon>Bacteria</taxon>
        <taxon>Bacillati</taxon>
        <taxon>Actinomycetota</taxon>
        <taxon>Actinomycetes</taxon>
        <taxon>Mycobacteriales</taxon>
        <taxon>Mycobacteriaceae</taxon>
        <taxon>Mycobacterium</taxon>
    </lineage>
</organism>